<gene>
    <name evidence="2" type="ORF">Scep_029282</name>
</gene>
<dbReference type="AlphaFoldDB" id="A0AAP0DXF0"/>
<comment type="caution">
    <text evidence="2">The sequence shown here is derived from an EMBL/GenBank/DDBJ whole genome shotgun (WGS) entry which is preliminary data.</text>
</comment>
<sequence>MEEIASNGINVMSLGDNETCLFANCDLINKRGSVANLLQISDRHGGGEATTANGGARRDVAAAEPATTAARIAEATKRRRRRSGVDRERRTIAESTGVGDTRGRGVGGSRVRGAMLMAGGGGSKEVGDDDDKRANNGARGEDRAAAAAPEENTAQRQRRRPTLSIGQGRVAVDVGCR</sequence>
<name>A0AAP0DXF0_9MAGN</name>
<keyword evidence="3" id="KW-1185">Reference proteome</keyword>
<feature type="compositionally biased region" description="Basic and acidic residues" evidence="1">
    <location>
        <begin position="83"/>
        <end position="92"/>
    </location>
</feature>
<feature type="region of interest" description="Disordered" evidence="1">
    <location>
        <begin position="75"/>
        <end position="168"/>
    </location>
</feature>
<accession>A0AAP0DXF0</accession>
<evidence type="ECO:0000313" key="2">
    <source>
        <dbReference type="EMBL" id="KAK9082811.1"/>
    </source>
</evidence>
<dbReference type="Proteomes" id="UP001419268">
    <property type="component" value="Unassembled WGS sequence"/>
</dbReference>
<evidence type="ECO:0000256" key="1">
    <source>
        <dbReference type="SAM" id="MobiDB-lite"/>
    </source>
</evidence>
<dbReference type="EMBL" id="JBBNAG010000013">
    <property type="protein sequence ID" value="KAK9082811.1"/>
    <property type="molecule type" value="Genomic_DNA"/>
</dbReference>
<feature type="compositionally biased region" description="Basic and acidic residues" evidence="1">
    <location>
        <begin position="130"/>
        <end position="144"/>
    </location>
</feature>
<protein>
    <submittedName>
        <fullName evidence="2">Uncharacterized protein</fullName>
    </submittedName>
</protein>
<proteinExistence type="predicted"/>
<evidence type="ECO:0000313" key="3">
    <source>
        <dbReference type="Proteomes" id="UP001419268"/>
    </source>
</evidence>
<feature type="compositionally biased region" description="Low complexity" evidence="1">
    <location>
        <begin position="145"/>
        <end position="154"/>
    </location>
</feature>
<organism evidence="2 3">
    <name type="scientific">Stephania cephalantha</name>
    <dbReference type="NCBI Taxonomy" id="152367"/>
    <lineage>
        <taxon>Eukaryota</taxon>
        <taxon>Viridiplantae</taxon>
        <taxon>Streptophyta</taxon>
        <taxon>Embryophyta</taxon>
        <taxon>Tracheophyta</taxon>
        <taxon>Spermatophyta</taxon>
        <taxon>Magnoliopsida</taxon>
        <taxon>Ranunculales</taxon>
        <taxon>Menispermaceae</taxon>
        <taxon>Menispermoideae</taxon>
        <taxon>Cissampelideae</taxon>
        <taxon>Stephania</taxon>
    </lineage>
</organism>
<reference evidence="2 3" key="1">
    <citation type="submission" date="2024-01" db="EMBL/GenBank/DDBJ databases">
        <title>Genome assemblies of Stephania.</title>
        <authorList>
            <person name="Yang L."/>
        </authorList>
    </citation>
    <scope>NUCLEOTIDE SEQUENCE [LARGE SCALE GENOMIC DNA]</scope>
    <source>
        <strain evidence="2">JXDWG</strain>
        <tissue evidence="2">Leaf</tissue>
    </source>
</reference>